<reference evidence="7 8" key="1">
    <citation type="journal article" date="2011" name="J. Bacteriol.">
        <title>Complete genome sequence of the industrial strain Bacillus megaterium WSH-002.</title>
        <authorList>
            <person name="Liu L."/>
            <person name="Li Y."/>
            <person name="Zhang J."/>
            <person name="Zou W."/>
            <person name="Zhou Z."/>
            <person name="Liu J."/>
            <person name="Li X."/>
            <person name="Wang L."/>
            <person name="Chen J."/>
        </authorList>
    </citation>
    <scope>NUCLEOTIDE SEQUENCE [LARGE SCALE GENOMIC DNA]</scope>
    <source>
        <strain evidence="7 8">WSH-002</strain>
    </source>
</reference>
<dbReference type="Pfam" id="PF00877">
    <property type="entry name" value="NLPC_P60"/>
    <property type="match status" value="1"/>
</dbReference>
<dbReference type="Proteomes" id="UP000001283">
    <property type="component" value="Chromosome"/>
</dbReference>
<comment type="similarity">
    <text evidence="1">Belongs to the peptidase C40 family.</text>
</comment>
<gene>
    <name evidence="7" type="ORF">BMWSH_2170</name>
</gene>
<dbReference type="GO" id="GO:0008234">
    <property type="term" value="F:cysteine-type peptidase activity"/>
    <property type="evidence" value="ECO:0007669"/>
    <property type="project" value="UniProtKB-KW"/>
</dbReference>
<dbReference type="PANTHER" id="PTHR47053:SF1">
    <property type="entry name" value="MUREIN DD-ENDOPEPTIDASE MEPH-RELATED"/>
    <property type="match status" value="1"/>
</dbReference>
<dbReference type="InterPro" id="IPR036365">
    <property type="entry name" value="PGBD-like_sf"/>
</dbReference>
<dbReference type="Pfam" id="PF01471">
    <property type="entry name" value="PG_binding_1"/>
    <property type="match status" value="3"/>
</dbReference>
<dbReference type="InterPro" id="IPR000064">
    <property type="entry name" value="NLP_P60_dom"/>
</dbReference>
<sequence length="397" mass="41287">MEEPFFMKKLIYSLALCGSLTVVPTISEAALGDATLHPGTSNSDVKELQQKLKNKGYFTYGTTTNYYGSITTSAVKSFQRANGLSADGIAGPSTFNKLLGSGSSSSSSISSSSLLRVGSTGPNVQSLQQQLKNKGYFKGTTTQYFGSITKNAVMAFQRANGLSVDGIAGPATLSKLKNGGSSASTGGSSSSNSTILRQGMKGSAVSSLQQKLKNKGYFSAGVTGYFGSITTSAVKSFQRANGLLVDGEAGPDTLNKLNSSSSSSSKPSTSTGSSTSSSSASKVISYGKRFMGTPYVWGGAAPGGFDCSGYLNYVYRNAVGVSLPRTVASIYQTGTRVSSPQPGDIVFFETYQPGASHAGIYIGNGQFMHAGSSTGVTITSLSNSYWSKRYLGAKRYL</sequence>
<evidence type="ECO:0000313" key="7">
    <source>
        <dbReference type="EMBL" id="AEN89052.1"/>
    </source>
</evidence>
<evidence type="ECO:0000256" key="5">
    <source>
        <dbReference type="SAM" id="MobiDB-lite"/>
    </source>
</evidence>
<evidence type="ECO:0000256" key="3">
    <source>
        <dbReference type="ARBA" id="ARBA00022801"/>
    </source>
</evidence>
<dbReference type="Gene3D" id="1.10.101.10">
    <property type="entry name" value="PGBD-like superfamily/PGBD"/>
    <property type="match status" value="3"/>
</dbReference>
<dbReference type="PANTHER" id="PTHR47053">
    <property type="entry name" value="MUREIN DD-ENDOPEPTIDASE MEPH-RELATED"/>
    <property type="match status" value="1"/>
</dbReference>
<organism evidence="7 8">
    <name type="scientific">Priestia megaterium (strain WSH-002)</name>
    <name type="common">Bacillus megaterium</name>
    <dbReference type="NCBI Taxonomy" id="1006007"/>
    <lineage>
        <taxon>Bacteria</taxon>
        <taxon>Bacillati</taxon>
        <taxon>Bacillota</taxon>
        <taxon>Bacilli</taxon>
        <taxon>Bacillales</taxon>
        <taxon>Bacillaceae</taxon>
        <taxon>Priestia</taxon>
    </lineage>
</organism>
<feature type="region of interest" description="Disordered" evidence="5">
    <location>
        <begin position="176"/>
        <end position="196"/>
    </location>
</feature>
<dbReference type="SUPFAM" id="SSF54001">
    <property type="entry name" value="Cysteine proteinases"/>
    <property type="match status" value="1"/>
</dbReference>
<evidence type="ECO:0000256" key="1">
    <source>
        <dbReference type="ARBA" id="ARBA00007074"/>
    </source>
</evidence>
<dbReference type="InterPro" id="IPR051202">
    <property type="entry name" value="Peptidase_C40"/>
</dbReference>
<protein>
    <submittedName>
        <fullName evidence="7">Cell wall lytic activity</fullName>
    </submittedName>
</protein>
<dbReference type="AlphaFoldDB" id="A0A8D3WZM9"/>
<dbReference type="KEGG" id="bmh:BMWSH_2170"/>
<feature type="compositionally biased region" description="Low complexity" evidence="5">
    <location>
        <begin position="259"/>
        <end position="279"/>
    </location>
</feature>
<dbReference type="GO" id="GO:0006508">
    <property type="term" value="P:proteolysis"/>
    <property type="evidence" value="ECO:0007669"/>
    <property type="project" value="UniProtKB-KW"/>
</dbReference>
<dbReference type="EMBL" id="CP003017">
    <property type="protein sequence ID" value="AEN89052.1"/>
    <property type="molecule type" value="Genomic_DNA"/>
</dbReference>
<evidence type="ECO:0000256" key="4">
    <source>
        <dbReference type="ARBA" id="ARBA00022807"/>
    </source>
</evidence>
<dbReference type="SUPFAM" id="SSF47090">
    <property type="entry name" value="PGBD-like"/>
    <property type="match status" value="3"/>
</dbReference>
<dbReference type="PROSITE" id="PS51935">
    <property type="entry name" value="NLPC_P60"/>
    <property type="match status" value="1"/>
</dbReference>
<accession>A0A8D3WZM9</accession>
<dbReference type="Gene3D" id="3.90.1720.10">
    <property type="entry name" value="endopeptidase domain like (from Nostoc punctiforme)"/>
    <property type="match status" value="1"/>
</dbReference>
<keyword evidence="2" id="KW-0645">Protease</keyword>
<evidence type="ECO:0000256" key="2">
    <source>
        <dbReference type="ARBA" id="ARBA00022670"/>
    </source>
</evidence>
<keyword evidence="4" id="KW-0788">Thiol protease</keyword>
<keyword evidence="3" id="KW-0378">Hydrolase</keyword>
<name>A0A8D3WZM9_PRIMW</name>
<proteinExistence type="inferred from homology"/>
<dbReference type="InterPro" id="IPR036366">
    <property type="entry name" value="PGBDSf"/>
</dbReference>
<feature type="compositionally biased region" description="Low complexity" evidence="5">
    <location>
        <begin position="178"/>
        <end position="194"/>
    </location>
</feature>
<feature type="region of interest" description="Disordered" evidence="5">
    <location>
        <begin position="254"/>
        <end position="279"/>
    </location>
</feature>
<evidence type="ECO:0000259" key="6">
    <source>
        <dbReference type="PROSITE" id="PS51935"/>
    </source>
</evidence>
<dbReference type="InterPro" id="IPR002477">
    <property type="entry name" value="Peptidoglycan-bd-like"/>
</dbReference>
<dbReference type="InterPro" id="IPR038765">
    <property type="entry name" value="Papain-like_cys_pep_sf"/>
</dbReference>
<feature type="domain" description="NlpC/P60" evidence="6">
    <location>
        <begin position="277"/>
        <end position="397"/>
    </location>
</feature>
<evidence type="ECO:0000313" key="8">
    <source>
        <dbReference type="Proteomes" id="UP000001283"/>
    </source>
</evidence>